<proteinExistence type="predicted"/>
<name>A0A5D4M339_9BACI</name>
<sequence>MNNIEVMGETVLTFFEEDNHVVLGCMALLVNHAKGTFQPITFQYEEEMGLLKITKTSKLDLHLAFNHEDNELGTVAENIKSFISTGLDLNNLSYKDDNLLGHVSIEAVEWFMNRIRTHSILEEEVGRREYPLLHVYIKAFS</sequence>
<evidence type="ECO:0000313" key="1">
    <source>
        <dbReference type="EMBL" id="TYR95693.1"/>
    </source>
</evidence>
<comment type="caution">
    <text evidence="1">The sequence shown here is derived from an EMBL/GenBank/DDBJ whole genome shotgun (WGS) entry which is preliminary data.</text>
</comment>
<dbReference type="RefSeq" id="WP_148955164.1">
    <property type="nucleotide sequence ID" value="NZ_VTEG01000028.1"/>
</dbReference>
<reference evidence="1 2" key="1">
    <citation type="submission" date="2019-08" db="EMBL/GenBank/DDBJ databases">
        <title>Bacillus genomes from the desert of Cuatro Cienegas, Coahuila.</title>
        <authorList>
            <person name="Olmedo-Alvarez G."/>
        </authorList>
    </citation>
    <scope>NUCLEOTIDE SEQUENCE [LARGE SCALE GENOMIC DNA]</scope>
    <source>
        <strain evidence="1 2">CH128b_4D</strain>
    </source>
</reference>
<evidence type="ECO:0000313" key="2">
    <source>
        <dbReference type="Proteomes" id="UP000325182"/>
    </source>
</evidence>
<protein>
    <submittedName>
        <fullName evidence="1">Uncharacterized protein</fullName>
    </submittedName>
</protein>
<dbReference type="AlphaFoldDB" id="A0A5D4M339"/>
<accession>A0A5D4M339</accession>
<dbReference type="EMBL" id="VTEG01000028">
    <property type="protein sequence ID" value="TYR95693.1"/>
    <property type="molecule type" value="Genomic_DNA"/>
</dbReference>
<gene>
    <name evidence="1" type="ORF">FZC84_21105</name>
</gene>
<dbReference type="Proteomes" id="UP000325182">
    <property type="component" value="Unassembled WGS sequence"/>
</dbReference>
<organism evidence="1 2">
    <name type="scientific">Rossellomorea vietnamensis</name>
    <dbReference type="NCBI Taxonomy" id="218284"/>
    <lineage>
        <taxon>Bacteria</taxon>
        <taxon>Bacillati</taxon>
        <taxon>Bacillota</taxon>
        <taxon>Bacilli</taxon>
        <taxon>Bacillales</taxon>
        <taxon>Bacillaceae</taxon>
        <taxon>Rossellomorea</taxon>
    </lineage>
</organism>